<dbReference type="EMBL" id="CP089984">
    <property type="protein sequence ID" value="WXB18838.1"/>
    <property type="molecule type" value="Genomic_DNA"/>
</dbReference>
<proteinExistence type="predicted"/>
<evidence type="ECO:0000313" key="3">
    <source>
        <dbReference type="EMBL" id="WXB18838.1"/>
    </source>
</evidence>
<gene>
    <name evidence="3" type="ORF">LZC94_16565</name>
</gene>
<sequence>MSARARTFLLAAPFVGAVTMGCSANLAASSEQADAEASTVTAVVTVERTALSTSAGGRPEAPGSEAARSDIIARFVRARPGDEDALRIVGAAIDLPAVGTCARLSAAGSPSAKMARRSVELLNVGALSVELSPPSPGSPGSSGFAGDRDRADLGRDSQTKLLPRHLPDVVDVVSGVVYTARAEGDAFPPRGRYVFRAAGAPEQDIAPFTVEATAKGEPLDVRVADQPIAHREHRDPGPVVFAPNDPVDVTWTPSPDASAEDDLLYIDVSARPAGAATVRCTFGDSGRATLTPSVFVNAGAGDEGTLAIHKVHRESFRAKGIDSGVLRFDFARVTSFRRQTSDLATQPRR</sequence>
<feature type="region of interest" description="Disordered" evidence="1">
    <location>
        <begin position="129"/>
        <end position="152"/>
    </location>
</feature>
<protein>
    <recommendedName>
        <fullName evidence="5">Lipoprotein</fullName>
    </recommendedName>
</protein>
<evidence type="ECO:0000313" key="4">
    <source>
        <dbReference type="Proteomes" id="UP001370348"/>
    </source>
</evidence>
<name>A0ABZ2M8K0_9BACT</name>
<dbReference type="RefSeq" id="WP_394828464.1">
    <property type="nucleotide sequence ID" value="NZ_CP089984.1"/>
</dbReference>
<evidence type="ECO:0008006" key="5">
    <source>
        <dbReference type="Google" id="ProtNLM"/>
    </source>
</evidence>
<evidence type="ECO:0000256" key="1">
    <source>
        <dbReference type="SAM" id="MobiDB-lite"/>
    </source>
</evidence>
<reference evidence="3 4" key="1">
    <citation type="submission" date="2021-12" db="EMBL/GenBank/DDBJ databases">
        <title>Discovery of the Pendulisporaceae a myxobacterial family with distinct sporulation behavior and unique specialized metabolism.</title>
        <authorList>
            <person name="Garcia R."/>
            <person name="Popoff A."/>
            <person name="Bader C.D."/>
            <person name="Loehr J."/>
            <person name="Walesch S."/>
            <person name="Walt C."/>
            <person name="Boldt J."/>
            <person name="Bunk B."/>
            <person name="Haeckl F.J.F.P.J."/>
            <person name="Gunesch A.P."/>
            <person name="Birkelbach J."/>
            <person name="Nuebel U."/>
            <person name="Pietschmann T."/>
            <person name="Bach T."/>
            <person name="Mueller R."/>
        </authorList>
    </citation>
    <scope>NUCLEOTIDE SEQUENCE [LARGE SCALE GENOMIC DNA]</scope>
    <source>
        <strain evidence="3 4">MSr11954</strain>
    </source>
</reference>
<feature type="signal peptide" evidence="2">
    <location>
        <begin position="1"/>
        <end position="24"/>
    </location>
</feature>
<feature type="chain" id="PRO_5047550588" description="Lipoprotein" evidence="2">
    <location>
        <begin position="25"/>
        <end position="349"/>
    </location>
</feature>
<accession>A0ABZ2M8K0</accession>
<keyword evidence="2" id="KW-0732">Signal</keyword>
<dbReference type="Proteomes" id="UP001370348">
    <property type="component" value="Chromosome"/>
</dbReference>
<evidence type="ECO:0000256" key="2">
    <source>
        <dbReference type="SAM" id="SignalP"/>
    </source>
</evidence>
<keyword evidence="4" id="KW-1185">Reference proteome</keyword>
<dbReference type="PROSITE" id="PS51257">
    <property type="entry name" value="PROKAR_LIPOPROTEIN"/>
    <property type="match status" value="1"/>
</dbReference>
<organism evidence="3 4">
    <name type="scientific">Pendulispora albinea</name>
    <dbReference type="NCBI Taxonomy" id="2741071"/>
    <lineage>
        <taxon>Bacteria</taxon>
        <taxon>Pseudomonadati</taxon>
        <taxon>Myxococcota</taxon>
        <taxon>Myxococcia</taxon>
        <taxon>Myxococcales</taxon>
        <taxon>Sorangiineae</taxon>
        <taxon>Pendulisporaceae</taxon>
        <taxon>Pendulispora</taxon>
    </lineage>
</organism>